<dbReference type="InterPro" id="IPR029045">
    <property type="entry name" value="ClpP/crotonase-like_dom_sf"/>
</dbReference>
<evidence type="ECO:0000256" key="6">
    <source>
        <dbReference type="RuleBase" id="RU003707"/>
    </source>
</evidence>
<comment type="similarity">
    <text evidence="2 6">Belongs to the enoyl-CoA hydratase/isomerase family.</text>
</comment>
<dbReference type="PROSITE" id="PS00166">
    <property type="entry name" value="ENOYL_COA_HYDRATASE"/>
    <property type="match status" value="1"/>
</dbReference>
<dbReference type="GO" id="GO:0004300">
    <property type="term" value="F:enoyl-CoA hydratase activity"/>
    <property type="evidence" value="ECO:0007669"/>
    <property type="project" value="UniProtKB-EC"/>
</dbReference>
<dbReference type="OrthoDB" id="4284283at2"/>
<evidence type="ECO:0000313" key="7">
    <source>
        <dbReference type="EMBL" id="ORA65247.1"/>
    </source>
</evidence>
<dbReference type="GO" id="GO:0006631">
    <property type="term" value="P:fatty acid metabolic process"/>
    <property type="evidence" value="ECO:0007669"/>
    <property type="project" value="UniProtKB-KW"/>
</dbReference>
<evidence type="ECO:0000256" key="1">
    <source>
        <dbReference type="ARBA" id="ARBA00002994"/>
    </source>
</evidence>
<dbReference type="Proteomes" id="UP000192772">
    <property type="component" value="Unassembled WGS sequence"/>
</dbReference>
<dbReference type="Pfam" id="PF00378">
    <property type="entry name" value="ECH_1"/>
    <property type="match status" value="1"/>
</dbReference>
<accession>A0A0M2ZEP5</accession>
<dbReference type="PANTHER" id="PTHR43802:SF1">
    <property type="entry name" value="IP11341P-RELATED"/>
    <property type="match status" value="1"/>
</dbReference>
<dbReference type="InterPro" id="IPR001753">
    <property type="entry name" value="Enoyl-CoA_hydra/iso"/>
</dbReference>
<dbReference type="InterPro" id="IPR014748">
    <property type="entry name" value="Enoyl-CoA_hydra_C"/>
</dbReference>
<dbReference type="NCBIfam" id="NF006100">
    <property type="entry name" value="PRK08252.1"/>
    <property type="match status" value="1"/>
</dbReference>
<dbReference type="CDD" id="cd06558">
    <property type="entry name" value="crotonase-like"/>
    <property type="match status" value="1"/>
</dbReference>
<keyword evidence="3" id="KW-0443">Lipid metabolism</keyword>
<evidence type="ECO:0000313" key="8">
    <source>
        <dbReference type="Proteomes" id="UP000192772"/>
    </source>
</evidence>
<dbReference type="EMBL" id="MVHP01000015">
    <property type="protein sequence ID" value="ORA65247.1"/>
    <property type="molecule type" value="Genomic_DNA"/>
</dbReference>
<evidence type="ECO:0000256" key="4">
    <source>
        <dbReference type="ARBA" id="ARBA00023709"/>
    </source>
</evidence>
<accession>A0A1A0Q9G5</accession>
<proteinExistence type="inferred from homology"/>
<sequence length="253" mass="26692">MSDEILTERRGRVLVITINRPDARNAVNLAVSQGLADAVDELDADKDLSVGVLTGAGGNFCAGMDLKAFAAGEQVAIPGRGIGFTERPPRKPLISAVEGYALAGGTEVVLATDLVVASREAKFGIPEVKRGLVAAGGGLLRLPRRIPYQKAMELALTGDSFTAEQGAAWGFVNVVTEPGGALTGAIELAERITANGPLAVATTKEILVKSGEWSEEEMWQKQLEHIIPIFTSNDAKEGALAFAEKRQPNWTGT</sequence>
<gene>
    <name evidence="7" type="ORF">BST23_14240</name>
</gene>
<dbReference type="STRING" id="81858.BST23_14240"/>
<evidence type="ECO:0000256" key="3">
    <source>
        <dbReference type="ARBA" id="ARBA00022832"/>
    </source>
</evidence>
<dbReference type="PANTHER" id="PTHR43802">
    <property type="entry name" value="ENOYL-COA HYDRATASE"/>
    <property type="match status" value="1"/>
</dbReference>
<protein>
    <submittedName>
        <fullName evidence="7">Enoyl-CoA hydratase</fullName>
    </submittedName>
</protein>
<dbReference type="Gene3D" id="1.10.12.10">
    <property type="entry name" value="Lyase 2-enoyl-coa Hydratase, Chain A, domain 2"/>
    <property type="match status" value="1"/>
</dbReference>
<comment type="caution">
    <text evidence="7">The sequence shown here is derived from an EMBL/GenBank/DDBJ whole genome shotgun (WGS) entry which is preliminary data.</text>
</comment>
<reference evidence="7 8" key="1">
    <citation type="submission" date="2017-02" db="EMBL/GenBank/DDBJ databases">
        <title>The new phylogeny of genus Mycobacterium.</title>
        <authorList>
            <person name="Tortoli E."/>
            <person name="Trovato A."/>
            <person name="Cirillo D.M."/>
        </authorList>
    </citation>
    <scope>NUCLEOTIDE SEQUENCE [LARGE SCALE GENOMIC DNA]</scope>
    <source>
        <strain evidence="7 8">FI-09383</strain>
    </source>
</reference>
<organism evidence="7 8">
    <name type="scientific">Mycolicibacterium elephantis</name>
    <dbReference type="NCBI Taxonomy" id="81858"/>
    <lineage>
        <taxon>Bacteria</taxon>
        <taxon>Bacillati</taxon>
        <taxon>Actinomycetota</taxon>
        <taxon>Actinomycetes</taxon>
        <taxon>Mycobacteriales</taxon>
        <taxon>Mycobacteriaceae</taxon>
        <taxon>Mycolicibacterium</taxon>
    </lineage>
</organism>
<name>A0A0M2ZEP5_9MYCO</name>
<evidence type="ECO:0000256" key="2">
    <source>
        <dbReference type="ARBA" id="ARBA00005254"/>
    </source>
</evidence>
<dbReference type="InterPro" id="IPR018376">
    <property type="entry name" value="Enoyl-CoA_hyd/isom_CS"/>
</dbReference>
<comment type="catalytic activity">
    <reaction evidence="5">
        <text>a 4-saturated-(3S)-3-hydroxyacyl-CoA = a (3E)-enoyl-CoA + H2O</text>
        <dbReference type="Rhea" id="RHEA:20724"/>
        <dbReference type="ChEBI" id="CHEBI:15377"/>
        <dbReference type="ChEBI" id="CHEBI:58521"/>
        <dbReference type="ChEBI" id="CHEBI:137480"/>
        <dbReference type="EC" id="4.2.1.17"/>
    </reaction>
</comment>
<keyword evidence="3" id="KW-0276">Fatty acid metabolism</keyword>
<dbReference type="SUPFAM" id="SSF52096">
    <property type="entry name" value="ClpP/crotonase"/>
    <property type="match status" value="1"/>
</dbReference>
<comment type="function">
    <text evidence="1">Could possibly oxidize fatty acids using specific components.</text>
</comment>
<dbReference type="RefSeq" id="WP_046754029.1">
    <property type="nucleotide sequence ID" value="NZ_LBNO01000103.1"/>
</dbReference>
<dbReference type="AlphaFoldDB" id="A0A0M2ZEP5"/>
<comment type="catalytic activity">
    <reaction evidence="4">
        <text>a (3S)-3-hydroxyacyl-CoA = a (2E)-enoyl-CoA + H2O</text>
        <dbReference type="Rhea" id="RHEA:16105"/>
        <dbReference type="ChEBI" id="CHEBI:15377"/>
        <dbReference type="ChEBI" id="CHEBI:57318"/>
        <dbReference type="ChEBI" id="CHEBI:58856"/>
        <dbReference type="EC" id="4.2.1.17"/>
    </reaction>
</comment>
<dbReference type="Gene3D" id="3.90.226.10">
    <property type="entry name" value="2-enoyl-CoA Hydratase, Chain A, domain 1"/>
    <property type="match status" value="1"/>
</dbReference>
<evidence type="ECO:0000256" key="5">
    <source>
        <dbReference type="ARBA" id="ARBA00023717"/>
    </source>
</evidence>